<dbReference type="InterPro" id="IPR036388">
    <property type="entry name" value="WH-like_DNA-bd_sf"/>
</dbReference>
<gene>
    <name evidence="6" type="ORF">FRACYDRAFT_154182</name>
</gene>
<evidence type="ECO:0000256" key="2">
    <source>
        <dbReference type="ARBA" id="ARBA00023125"/>
    </source>
</evidence>
<organism evidence="6 7">
    <name type="scientific">Fragilariopsis cylindrus CCMP1102</name>
    <dbReference type="NCBI Taxonomy" id="635003"/>
    <lineage>
        <taxon>Eukaryota</taxon>
        <taxon>Sar</taxon>
        <taxon>Stramenopiles</taxon>
        <taxon>Ochrophyta</taxon>
        <taxon>Bacillariophyta</taxon>
        <taxon>Bacillariophyceae</taxon>
        <taxon>Bacillariophycidae</taxon>
        <taxon>Bacillariales</taxon>
        <taxon>Bacillariaceae</taxon>
        <taxon>Fragilariopsis</taxon>
    </lineage>
</organism>
<dbReference type="Proteomes" id="UP000095751">
    <property type="component" value="Unassembled WGS sequence"/>
</dbReference>
<proteinExistence type="inferred from homology"/>
<comment type="subcellular location">
    <subcellularLocation>
        <location evidence="1">Nucleus</location>
    </subcellularLocation>
</comment>
<dbReference type="SMART" id="SM00415">
    <property type="entry name" value="HSF"/>
    <property type="match status" value="1"/>
</dbReference>
<protein>
    <submittedName>
        <fullName evidence="6">Winged helix DNA-binding domain-containing protein</fullName>
    </submittedName>
</protein>
<keyword evidence="7" id="KW-1185">Reference proteome</keyword>
<dbReference type="KEGG" id="fcy:FRACYDRAFT_154182"/>
<evidence type="ECO:0000256" key="3">
    <source>
        <dbReference type="ARBA" id="ARBA00023242"/>
    </source>
</evidence>
<keyword evidence="3" id="KW-0539">Nucleus</keyword>
<evidence type="ECO:0000313" key="7">
    <source>
        <dbReference type="Proteomes" id="UP000095751"/>
    </source>
</evidence>
<evidence type="ECO:0000313" key="6">
    <source>
        <dbReference type="EMBL" id="OEU10209.1"/>
    </source>
</evidence>
<dbReference type="AlphaFoldDB" id="A0A1E7EWJ6"/>
<accession>A0A1E7EWJ6</accession>
<reference evidence="6 7" key="1">
    <citation type="submission" date="2016-09" db="EMBL/GenBank/DDBJ databases">
        <title>Extensive genetic diversity and differential bi-allelic expression allows diatom success in the polar Southern Ocean.</title>
        <authorList>
            <consortium name="DOE Joint Genome Institute"/>
            <person name="Mock T."/>
            <person name="Otillar R.P."/>
            <person name="Strauss J."/>
            <person name="Dupont C."/>
            <person name="Frickenhaus S."/>
            <person name="Maumus F."/>
            <person name="Mcmullan M."/>
            <person name="Sanges R."/>
            <person name="Schmutz J."/>
            <person name="Toseland A."/>
            <person name="Valas R."/>
            <person name="Veluchamy A."/>
            <person name="Ward B.J."/>
            <person name="Allen A."/>
            <person name="Barry K."/>
            <person name="Falciatore A."/>
            <person name="Ferrante M."/>
            <person name="Fortunato A.E."/>
            <person name="Gloeckner G."/>
            <person name="Gruber A."/>
            <person name="Hipkin R."/>
            <person name="Janech M."/>
            <person name="Kroth P."/>
            <person name="Leese F."/>
            <person name="Lindquist E."/>
            <person name="Lyon B.R."/>
            <person name="Martin J."/>
            <person name="Mayer C."/>
            <person name="Parker M."/>
            <person name="Quesneville H."/>
            <person name="Raymond J."/>
            <person name="Uhlig C."/>
            <person name="Valentin K.U."/>
            <person name="Worden A.Z."/>
            <person name="Armbrust E.V."/>
            <person name="Bowler C."/>
            <person name="Green B."/>
            <person name="Moulton V."/>
            <person name="Van Oosterhout C."/>
            <person name="Grigoriev I."/>
        </authorList>
    </citation>
    <scope>NUCLEOTIDE SEQUENCE [LARGE SCALE GENOMIC DNA]</scope>
    <source>
        <strain evidence="6 7">CCMP1102</strain>
    </source>
</reference>
<evidence type="ECO:0000259" key="5">
    <source>
        <dbReference type="SMART" id="SM00415"/>
    </source>
</evidence>
<evidence type="ECO:0000256" key="1">
    <source>
        <dbReference type="ARBA" id="ARBA00004123"/>
    </source>
</evidence>
<dbReference type="FunFam" id="1.10.10.10:FF:000479">
    <property type="entry name" value="Predicted protein"/>
    <property type="match status" value="1"/>
</dbReference>
<dbReference type="InParanoid" id="A0A1E7EWJ6"/>
<dbReference type="GO" id="GO:0043565">
    <property type="term" value="F:sequence-specific DNA binding"/>
    <property type="evidence" value="ECO:0007669"/>
    <property type="project" value="InterPro"/>
</dbReference>
<dbReference type="SUPFAM" id="SSF46785">
    <property type="entry name" value="Winged helix' DNA-binding domain"/>
    <property type="match status" value="1"/>
</dbReference>
<dbReference type="PANTHER" id="PTHR10015:SF206">
    <property type="entry name" value="HSF-TYPE DNA-BINDING DOMAIN-CONTAINING PROTEIN"/>
    <property type="match status" value="1"/>
</dbReference>
<dbReference type="OrthoDB" id="40204at2759"/>
<keyword evidence="2 6" id="KW-0238">DNA-binding</keyword>
<feature type="domain" description="HSF-type DNA-binding" evidence="5">
    <location>
        <begin position="1"/>
        <end position="95"/>
    </location>
</feature>
<feature type="non-terminal residue" evidence="6">
    <location>
        <position position="95"/>
    </location>
</feature>
<dbReference type="PANTHER" id="PTHR10015">
    <property type="entry name" value="HEAT SHOCK TRANSCRIPTION FACTOR"/>
    <property type="match status" value="1"/>
</dbReference>
<dbReference type="GO" id="GO:0005634">
    <property type="term" value="C:nucleus"/>
    <property type="evidence" value="ECO:0007669"/>
    <property type="project" value="UniProtKB-SubCell"/>
</dbReference>
<dbReference type="Gene3D" id="1.10.10.10">
    <property type="entry name" value="Winged helix-like DNA-binding domain superfamily/Winged helix DNA-binding domain"/>
    <property type="match status" value="1"/>
</dbReference>
<dbReference type="InterPro" id="IPR036390">
    <property type="entry name" value="WH_DNA-bd_sf"/>
</dbReference>
<dbReference type="Pfam" id="PF00447">
    <property type="entry name" value="HSF_DNA-bind"/>
    <property type="match status" value="1"/>
</dbReference>
<sequence>RSQRFPTKLYALLSQPQLSHIIAWMPHGRSWKVLKPRVFETSVLPVFFESDNYHSFNRVINAWSFRRKSTGPDRGSYFHELFLRGKPHLQKYMRR</sequence>
<evidence type="ECO:0000256" key="4">
    <source>
        <dbReference type="RuleBase" id="RU004020"/>
    </source>
</evidence>
<comment type="similarity">
    <text evidence="4">Belongs to the HSF family.</text>
</comment>
<dbReference type="PRINTS" id="PR00056">
    <property type="entry name" value="HSFDOMAIN"/>
</dbReference>
<dbReference type="InterPro" id="IPR000232">
    <property type="entry name" value="HSF_DNA-bd"/>
</dbReference>
<dbReference type="GO" id="GO:0003700">
    <property type="term" value="F:DNA-binding transcription factor activity"/>
    <property type="evidence" value="ECO:0007669"/>
    <property type="project" value="InterPro"/>
</dbReference>
<name>A0A1E7EWJ6_9STRA</name>
<dbReference type="EMBL" id="KV784373">
    <property type="protein sequence ID" value="OEU10209.1"/>
    <property type="molecule type" value="Genomic_DNA"/>
</dbReference>
<feature type="non-terminal residue" evidence="6">
    <location>
        <position position="1"/>
    </location>
</feature>